<accession>A0ABP0ZJW0</accession>
<evidence type="ECO:0008006" key="4">
    <source>
        <dbReference type="Google" id="ProtNLM"/>
    </source>
</evidence>
<gene>
    <name evidence="2" type="ORF">LODBEIA_P13800</name>
</gene>
<dbReference type="InterPro" id="IPR013889">
    <property type="entry name" value="Karyogamy_KAR9"/>
</dbReference>
<sequence length="675" mass="76916">MNPSTVRPPTLKLSHLLASIPNFSFFNELISIAEPGGPNSISLSQHDIFKINKILDDIDLYLNDLIMVFNNVQDVSTNAPNLLEWYFEGRNALAEVLRNLESVDSIISRLLLVVEAADSTSQISSNLLRKFEENSDLLLDVKKSSIVLKKNLDVSGIYNELMQMVICSLRNEIEDCIRSVVILKDFKLTSPKRVLPQFNLADIVSKMKIHDFSSSAKVKSMRLPTFSDLDEKLYEDYLSIEEKISPLQISLNIVPQKIEEFNAICLQSSFQACREKVLENYEEMLDKWKHLQAQMSILKVENIDAKWNQIFTYLIDQIEAQCNELIDDLAFSDTTSTGPNSVVSEDVGVRYKVCANSVQLIQNAIREGIITDKNLSVKLYRQLQPKWIEVNDLITRTKVDPNCFKRHQNEEKRNGNGSNGLRSFRTRSKESDSSTRPVSNGLGVDLNVDVESVTLPLSVQKRDRTVDVFVDHAEKSPGKSLKKSLIQVFDNMNVRDKEDEEETLVKTPVQPKVPDKRRPISFDMNGYIQSVLNSNVRKPSKIPRIHPNYIQLGYPIIAKRKGYTRIPEINPSHPVFHSPYRLKNGARNSSPNPSPHYHRRNDPFHITRSRQSSTATIIGRPNSLLNEMKIPNLAYSRILSYNCTSPERPMSSLGSRYDDENLLKTLNEARPLWKG</sequence>
<dbReference type="RefSeq" id="XP_066828318.1">
    <property type="nucleotide sequence ID" value="XM_066971262.1"/>
</dbReference>
<proteinExistence type="predicted"/>
<reference evidence="2 3" key="1">
    <citation type="submission" date="2024-03" db="EMBL/GenBank/DDBJ databases">
        <authorList>
            <person name="Brejova B."/>
        </authorList>
    </citation>
    <scope>NUCLEOTIDE SEQUENCE [LARGE SCALE GENOMIC DNA]</scope>
    <source>
        <strain evidence="2 3">CBS 14171</strain>
    </source>
</reference>
<evidence type="ECO:0000313" key="3">
    <source>
        <dbReference type="Proteomes" id="UP001497383"/>
    </source>
</evidence>
<name>A0ABP0ZJW0_9ASCO</name>
<dbReference type="EMBL" id="OZ022406">
    <property type="protein sequence ID" value="CAK9436858.1"/>
    <property type="molecule type" value="Genomic_DNA"/>
</dbReference>
<dbReference type="Proteomes" id="UP001497383">
    <property type="component" value="Chromosome 2"/>
</dbReference>
<evidence type="ECO:0000313" key="2">
    <source>
        <dbReference type="EMBL" id="CAK9436858.1"/>
    </source>
</evidence>
<dbReference type="PANTHER" id="PTHR37271">
    <property type="entry name" value="KARYOGAMY PROTEIN KAR9"/>
    <property type="match status" value="1"/>
</dbReference>
<feature type="region of interest" description="Disordered" evidence="1">
    <location>
        <begin position="404"/>
        <end position="441"/>
    </location>
</feature>
<keyword evidence="3" id="KW-1185">Reference proteome</keyword>
<dbReference type="PANTHER" id="PTHR37271:SF1">
    <property type="entry name" value="KARYOGAMY PROTEIN KAR9"/>
    <property type="match status" value="1"/>
</dbReference>
<dbReference type="Pfam" id="PF08580">
    <property type="entry name" value="KAR9"/>
    <property type="match status" value="2"/>
</dbReference>
<evidence type="ECO:0000256" key="1">
    <source>
        <dbReference type="SAM" id="MobiDB-lite"/>
    </source>
</evidence>
<dbReference type="GeneID" id="92206576"/>
<protein>
    <recommendedName>
        <fullName evidence="4">Karyogamy protein</fullName>
    </recommendedName>
</protein>
<organism evidence="2 3">
    <name type="scientific">Lodderomyces beijingensis</name>
    <dbReference type="NCBI Taxonomy" id="1775926"/>
    <lineage>
        <taxon>Eukaryota</taxon>
        <taxon>Fungi</taxon>
        <taxon>Dikarya</taxon>
        <taxon>Ascomycota</taxon>
        <taxon>Saccharomycotina</taxon>
        <taxon>Pichiomycetes</taxon>
        <taxon>Debaryomycetaceae</taxon>
        <taxon>Candida/Lodderomyces clade</taxon>
        <taxon>Lodderomyces</taxon>
    </lineage>
</organism>